<keyword evidence="1" id="KW-1133">Transmembrane helix</keyword>
<dbReference type="Gramene" id="TVU11158">
    <property type="protein sequence ID" value="TVU11158"/>
    <property type="gene ID" value="EJB05_44725"/>
</dbReference>
<feature type="transmembrane region" description="Helical" evidence="1">
    <location>
        <begin position="20"/>
        <end position="45"/>
    </location>
</feature>
<gene>
    <name evidence="2" type="ORF">EJB05_44725</name>
</gene>
<protein>
    <submittedName>
        <fullName evidence="2">Uncharacterized protein</fullName>
    </submittedName>
</protein>
<dbReference type="AlphaFoldDB" id="A0A5J9TJS7"/>
<organism evidence="2 3">
    <name type="scientific">Eragrostis curvula</name>
    <name type="common">weeping love grass</name>
    <dbReference type="NCBI Taxonomy" id="38414"/>
    <lineage>
        <taxon>Eukaryota</taxon>
        <taxon>Viridiplantae</taxon>
        <taxon>Streptophyta</taxon>
        <taxon>Embryophyta</taxon>
        <taxon>Tracheophyta</taxon>
        <taxon>Spermatophyta</taxon>
        <taxon>Magnoliopsida</taxon>
        <taxon>Liliopsida</taxon>
        <taxon>Poales</taxon>
        <taxon>Poaceae</taxon>
        <taxon>PACMAD clade</taxon>
        <taxon>Chloridoideae</taxon>
        <taxon>Eragrostideae</taxon>
        <taxon>Eragrostidinae</taxon>
        <taxon>Eragrostis</taxon>
    </lineage>
</organism>
<keyword evidence="1" id="KW-0812">Transmembrane</keyword>
<keyword evidence="1" id="KW-0472">Membrane</keyword>
<evidence type="ECO:0000256" key="1">
    <source>
        <dbReference type="SAM" id="Phobius"/>
    </source>
</evidence>
<name>A0A5J9TJS7_9POAL</name>
<feature type="non-terminal residue" evidence="2">
    <location>
        <position position="1"/>
    </location>
</feature>
<evidence type="ECO:0000313" key="2">
    <source>
        <dbReference type="EMBL" id="TVU11158.1"/>
    </source>
</evidence>
<dbReference type="EMBL" id="RWGY01000039">
    <property type="protein sequence ID" value="TVU11158.1"/>
    <property type="molecule type" value="Genomic_DNA"/>
</dbReference>
<evidence type="ECO:0000313" key="3">
    <source>
        <dbReference type="Proteomes" id="UP000324897"/>
    </source>
</evidence>
<keyword evidence="3" id="KW-1185">Reference proteome</keyword>
<sequence>MGLVDFLSFDAKLRASALWVLVLLGNSLIGALRMGLLGAPISLLLQVCKFEKNAIACKDGIGNLYKVVMNDGPGNSV</sequence>
<reference evidence="2 3" key="1">
    <citation type="journal article" date="2019" name="Sci. Rep.">
        <title>A high-quality genome of Eragrostis curvula grass provides insights into Poaceae evolution and supports new strategies to enhance forage quality.</title>
        <authorList>
            <person name="Carballo J."/>
            <person name="Santos B.A.C.M."/>
            <person name="Zappacosta D."/>
            <person name="Garbus I."/>
            <person name="Selva J.P."/>
            <person name="Gallo C.A."/>
            <person name="Diaz A."/>
            <person name="Albertini E."/>
            <person name="Caccamo M."/>
            <person name="Echenique V."/>
        </authorList>
    </citation>
    <scope>NUCLEOTIDE SEQUENCE [LARGE SCALE GENOMIC DNA]</scope>
    <source>
        <strain evidence="3">cv. Victoria</strain>
        <tissue evidence="2">Leaf</tissue>
    </source>
</reference>
<accession>A0A5J9TJS7</accession>
<dbReference type="Proteomes" id="UP000324897">
    <property type="component" value="Chromosome 3"/>
</dbReference>
<proteinExistence type="predicted"/>
<comment type="caution">
    <text evidence="2">The sequence shown here is derived from an EMBL/GenBank/DDBJ whole genome shotgun (WGS) entry which is preliminary data.</text>
</comment>